<dbReference type="PANTHER" id="PTHR21660">
    <property type="entry name" value="THIOESTERASE SUPERFAMILY MEMBER-RELATED"/>
    <property type="match status" value="1"/>
</dbReference>
<accession>A0A0F3IUH6</accession>
<dbReference type="SUPFAM" id="SSF54637">
    <property type="entry name" value="Thioesterase/thiol ester dehydrase-isomerase"/>
    <property type="match status" value="1"/>
</dbReference>
<sequence length="156" mass="16467">MTQPIFAPLPADAITLSGLEILHRMKSGELPMPPMAEVMGMHPDVAEHGRVVFTSTPKAAFLNPMGTIHAGYALTLLDTVLACTVHSTLAAGQTYTTLEVKANFVRAILPDSGLLTIEGKILSAGRRIGTSEAKITDAKGRLLAHATTTCIIFSGD</sequence>
<dbReference type="InterPro" id="IPR006683">
    <property type="entry name" value="Thioestr_dom"/>
</dbReference>
<dbReference type="AlphaFoldDB" id="A0A0F3IUH6"/>
<feature type="domain" description="Thioesterase" evidence="3">
    <location>
        <begin position="65"/>
        <end position="143"/>
    </location>
</feature>
<dbReference type="NCBIfam" id="TIGR00369">
    <property type="entry name" value="unchar_dom_1"/>
    <property type="match status" value="1"/>
</dbReference>
<dbReference type="RefSeq" id="WP_045776170.1">
    <property type="nucleotide sequence ID" value="NZ_LAJY01000320.1"/>
</dbReference>
<evidence type="ECO:0000259" key="3">
    <source>
        <dbReference type="Pfam" id="PF03061"/>
    </source>
</evidence>
<evidence type="ECO:0000256" key="2">
    <source>
        <dbReference type="ARBA" id="ARBA00022801"/>
    </source>
</evidence>
<keyword evidence="2" id="KW-0378">Hydrolase</keyword>
<dbReference type="Pfam" id="PF03061">
    <property type="entry name" value="4HBT"/>
    <property type="match status" value="1"/>
</dbReference>
<name>A0A0F3IUH6_9PROT</name>
<dbReference type="GO" id="GO:0047617">
    <property type="term" value="F:fatty acyl-CoA hydrolase activity"/>
    <property type="evidence" value="ECO:0007669"/>
    <property type="project" value="InterPro"/>
</dbReference>
<evidence type="ECO:0000313" key="4">
    <source>
        <dbReference type="EMBL" id="KJV09249.1"/>
    </source>
</evidence>
<dbReference type="EMBL" id="LAJY01000320">
    <property type="protein sequence ID" value="KJV09249.1"/>
    <property type="molecule type" value="Genomic_DNA"/>
</dbReference>
<proteinExistence type="inferred from homology"/>
<organism evidence="4 5">
    <name type="scientific">Elstera litoralis</name>
    <dbReference type="NCBI Taxonomy" id="552518"/>
    <lineage>
        <taxon>Bacteria</taxon>
        <taxon>Pseudomonadati</taxon>
        <taxon>Pseudomonadota</taxon>
        <taxon>Alphaproteobacteria</taxon>
        <taxon>Rhodospirillales</taxon>
        <taxon>Rhodospirillaceae</taxon>
        <taxon>Elstera</taxon>
    </lineage>
</organism>
<comment type="similarity">
    <text evidence="1">Belongs to the thioesterase PaaI family.</text>
</comment>
<evidence type="ECO:0000256" key="1">
    <source>
        <dbReference type="ARBA" id="ARBA00008324"/>
    </source>
</evidence>
<protein>
    <recommendedName>
        <fullName evidence="3">Thioesterase domain-containing protein</fullName>
    </recommendedName>
</protein>
<dbReference type="Gene3D" id="3.10.129.10">
    <property type="entry name" value="Hotdog Thioesterase"/>
    <property type="match status" value="1"/>
</dbReference>
<dbReference type="InterPro" id="IPR039298">
    <property type="entry name" value="ACOT13"/>
</dbReference>
<dbReference type="InterPro" id="IPR029069">
    <property type="entry name" value="HotDog_dom_sf"/>
</dbReference>
<reference evidence="4 5" key="1">
    <citation type="submission" date="2015-03" db="EMBL/GenBank/DDBJ databases">
        <title>Draft genome sequence of Elstera litoralis.</title>
        <authorList>
            <person name="Rahalkar M.C."/>
            <person name="Dhakephalkar P.K."/>
            <person name="Pore S.D."/>
            <person name="Arora P."/>
            <person name="Kapse N.G."/>
            <person name="Pandit P.S."/>
        </authorList>
    </citation>
    <scope>NUCLEOTIDE SEQUENCE [LARGE SCALE GENOMIC DNA]</scope>
    <source>
        <strain evidence="4 5">Dia-1</strain>
    </source>
</reference>
<dbReference type="Proteomes" id="UP000033774">
    <property type="component" value="Unassembled WGS sequence"/>
</dbReference>
<comment type="caution">
    <text evidence="4">The sequence shown here is derived from an EMBL/GenBank/DDBJ whole genome shotgun (WGS) entry which is preliminary data.</text>
</comment>
<dbReference type="InterPro" id="IPR003736">
    <property type="entry name" value="PAAI_dom"/>
</dbReference>
<keyword evidence="5" id="KW-1185">Reference proteome</keyword>
<dbReference type="PANTHER" id="PTHR21660:SF1">
    <property type="entry name" value="ACYL-COENZYME A THIOESTERASE 13"/>
    <property type="match status" value="1"/>
</dbReference>
<dbReference type="OrthoDB" id="9813282at2"/>
<gene>
    <name evidence="4" type="ORF">VZ95_12665</name>
</gene>
<dbReference type="CDD" id="cd03443">
    <property type="entry name" value="PaaI_thioesterase"/>
    <property type="match status" value="1"/>
</dbReference>
<evidence type="ECO:0000313" key="5">
    <source>
        <dbReference type="Proteomes" id="UP000033774"/>
    </source>
</evidence>